<evidence type="ECO:0000259" key="8">
    <source>
        <dbReference type="PROSITE" id="PS50109"/>
    </source>
</evidence>
<reference evidence="9 10" key="1">
    <citation type="submission" date="2019-04" db="EMBL/GenBank/DDBJ databases">
        <title>Flavobacterium sp. GS03.</title>
        <authorList>
            <person name="Kim H."/>
        </authorList>
    </citation>
    <scope>NUCLEOTIDE SEQUENCE [LARGE SCALE GENOMIC DNA]</scope>
    <source>
        <strain evidence="9 10">GS03</strain>
    </source>
</reference>
<dbReference type="PRINTS" id="PR00344">
    <property type="entry name" value="BCTRLSENSOR"/>
</dbReference>
<dbReference type="InterPro" id="IPR036890">
    <property type="entry name" value="HATPase_C_sf"/>
</dbReference>
<evidence type="ECO:0000256" key="5">
    <source>
        <dbReference type="ARBA" id="ARBA00022777"/>
    </source>
</evidence>
<keyword evidence="4 9" id="KW-0808">Transferase</keyword>
<dbReference type="PANTHER" id="PTHR43711">
    <property type="entry name" value="TWO-COMPONENT HISTIDINE KINASE"/>
    <property type="match status" value="1"/>
</dbReference>
<dbReference type="Pfam" id="PF02518">
    <property type="entry name" value="HATPase_c"/>
    <property type="match status" value="1"/>
</dbReference>
<evidence type="ECO:0000256" key="4">
    <source>
        <dbReference type="ARBA" id="ARBA00022679"/>
    </source>
</evidence>
<gene>
    <name evidence="9" type="primary">rcsC_1</name>
    <name evidence="9" type="ORF">GS03_00945</name>
</gene>
<dbReference type="PROSITE" id="PS50109">
    <property type="entry name" value="HIS_KIN"/>
    <property type="match status" value="1"/>
</dbReference>
<evidence type="ECO:0000256" key="6">
    <source>
        <dbReference type="ARBA" id="ARBA00023012"/>
    </source>
</evidence>
<keyword evidence="7" id="KW-1133">Transmembrane helix</keyword>
<dbReference type="InterPro" id="IPR050736">
    <property type="entry name" value="Sensor_HK_Regulatory"/>
</dbReference>
<dbReference type="GO" id="GO:0000155">
    <property type="term" value="F:phosphorelay sensor kinase activity"/>
    <property type="evidence" value="ECO:0007669"/>
    <property type="project" value="InterPro"/>
</dbReference>
<dbReference type="InterPro" id="IPR003661">
    <property type="entry name" value="HisK_dim/P_dom"/>
</dbReference>
<dbReference type="SUPFAM" id="SSF47384">
    <property type="entry name" value="Homodimeric domain of signal transducing histidine kinase"/>
    <property type="match status" value="1"/>
</dbReference>
<dbReference type="SUPFAM" id="SSF55874">
    <property type="entry name" value="ATPase domain of HSP90 chaperone/DNA topoisomerase II/histidine kinase"/>
    <property type="match status" value="1"/>
</dbReference>
<dbReference type="RefSeq" id="WP_136151413.1">
    <property type="nucleotide sequence ID" value="NZ_CP038810.1"/>
</dbReference>
<dbReference type="InterPro" id="IPR004358">
    <property type="entry name" value="Sig_transdc_His_kin-like_C"/>
</dbReference>
<dbReference type="CDD" id="cd00082">
    <property type="entry name" value="HisKA"/>
    <property type="match status" value="1"/>
</dbReference>
<keyword evidence="7" id="KW-0812">Transmembrane</keyword>
<dbReference type="Proteomes" id="UP000296862">
    <property type="component" value="Chromosome"/>
</dbReference>
<dbReference type="Gene3D" id="1.10.287.130">
    <property type="match status" value="1"/>
</dbReference>
<dbReference type="EMBL" id="CP038810">
    <property type="protein sequence ID" value="QBZ97454.1"/>
    <property type="molecule type" value="Genomic_DNA"/>
</dbReference>
<dbReference type="Gene3D" id="3.30.565.10">
    <property type="entry name" value="Histidine kinase-like ATPase, C-terminal domain"/>
    <property type="match status" value="1"/>
</dbReference>
<dbReference type="Pfam" id="PF00512">
    <property type="entry name" value="HisKA"/>
    <property type="match status" value="1"/>
</dbReference>
<dbReference type="PROSITE" id="PS51257">
    <property type="entry name" value="PROKAR_LIPOPROTEIN"/>
    <property type="match status" value="1"/>
</dbReference>
<accession>A0A4V1CBX0</accession>
<dbReference type="SMART" id="SM00388">
    <property type="entry name" value="HisKA"/>
    <property type="match status" value="1"/>
</dbReference>
<keyword evidence="10" id="KW-1185">Reference proteome</keyword>
<keyword evidence="7" id="KW-0472">Membrane</keyword>
<dbReference type="SMART" id="SM00387">
    <property type="entry name" value="HATPase_c"/>
    <property type="match status" value="1"/>
</dbReference>
<feature type="transmembrane region" description="Helical" evidence="7">
    <location>
        <begin position="208"/>
        <end position="230"/>
    </location>
</feature>
<evidence type="ECO:0000256" key="3">
    <source>
        <dbReference type="ARBA" id="ARBA00022553"/>
    </source>
</evidence>
<evidence type="ECO:0000313" key="10">
    <source>
        <dbReference type="Proteomes" id="UP000296862"/>
    </source>
</evidence>
<keyword evidence="6" id="KW-0902">Two-component regulatory system</keyword>
<evidence type="ECO:0000313" key="9">
    <source>
        <dbReference type="EMBL" id="QBZ97454.1"/>
    </source>
</evidence>
<evidence type="ECO:0000256" key="1">
    <source>
        <dbReference type="ARBA" id="ARBA00000085"/>
    </source>
</evidence>
<comment type="catalytic activity">
    <reaction evidence="1">
        <text>ATP + protein L-histidine = ADP + protein N-phospho-L-histidine.</text>
        <dbReference type="EC" id="2.7.13.3"/>
    </reaction>
</comment>
<keyword evidence="5 9" id="KW-0418">Kinase</keyword>
<dbReference type="EC" id="2.7.13.3" evidence="2"/>
<organism evidence="9 10">
    <name type="scientific">Flavobacterium sangjuense</name>
    <dbReference type="NCBI Taxonomy" id="2518177"/>
    <lineage>
        <taxon>Bacteria</taxon>
        <taxon>Pseudomonadati</taxon>
        <taxon>Bacteroidota</taxon>
        <taxon>Flavobacteriia</taxon>
        <taxon>Flavobacteriales</taxon>
        <taxon>Flavobacteriaceae</taxon>
        <taxon>Flavobacterium</taxon>
    </lineage>
</organism>
<dbReference type="OrthoDB" id="9781208at2"/>
<feature type="transmembrane region" description="Helical" evidence="7">
    <location>
        <begin position="12"/>
        <end position="35"/>
    </location>
</feature>
<dbReference type="InterPro" id="IPR003594">
    <property type="entry name" value="HATPase_dom"/>
</dbReference>
<sequence>MTKDVILEKSRLPNVLILLSVIILSCTSLIFINYFTIKILSANRAYVNGESHYSKGQKDAVRHLITYLYTEDAAHWKLFKEELSVPQGDGAARIGLIRNADTETIKNGLRAGRNHEKDLDDMIWLFRNFGTISFFKKAINEWEKGDALINQFNAIGNEIHSKIQTTHLDDVSKQAFLSQISSISEKLTVNERDFSNTLGEATREIKGYLIYSNIFFILIIICSVTIYYSAMVKKLVQSKKEIESKNNDLTIVNKELDRFVYSASHDLRSPISSLKGLVDILKTEDDPEEIKNYLNLMHTVLNKQDQFIRDIIDYSRNKRTKNTLESVSLIEIVDDAVATLQYIEDVKKIAIEKHLSVDKIYSDNLRLRIIINNLLSNAIKYSDFSKEKPYISIITHKSDKMFIIEVEDNGIGISKDIQSRIFDMFFVTNKNKGTGLGLYIVKESVEMMNGTISVESEIKIGSKFIITLPLHNEA</sequence>
<dbReference type="InterPro" id="IPR036097">
    <property type="entry name" value="HisK_dim/P_sf"/>
</dbReference>
<dbReference type="KEGG" id="fsn:GS03_00945"/>
<protein>
    <recommendedName>
        <fullName evidence="2">histidine kinase</fullName>
        <ecNumber evidence="2">2.7.13.3</ecNumber>
    </recommendedName>
</protein>
<proteinExistence type="predicted"/>
<keyword evidence="3" id="KW-0597">Phosphoprotein</keyword>
<name>A0A4V1CBX0_9FLAO</name>
<dbReference type="InterPro" id="IPR005467">
    <property type="entry name" value="His_kinase_dom"/>
</dbReference>
<evidence type="ECO:0000256" key="7">
    <source>
        <dbReference type="SAM" id="Phobius"/>
    </source>
</evidence>
<dbReference type="AlphaFoldDB" id="A0A4V1CBX0"/>
<dbReference type="PANTHER" id="PTHR43711:SF26">
    <property type="entry name" value="SENSOR HISTIDINE KINASE RCSC"/>
    <property type="match status" value="1"/>
</dbReference>
<evidence type="ECO:0000256" key="2">
    <source>
        <dbReference type="ARBA" id="ARBA00012438"/>
    </source>
</evidence>
<feature type="domain" description="Histidine kinase" evidence="8">
    <location>
        <begin position="262"/>
        <end position="472"/>
    </location>
</feature>